<proteinExistence type="predicted"/>
<sequence length="105" mass="12273">MNTEHLLEIIKSHRGQHLIRLEIYYISESDPLHFLRTLANKDEWVPSLQTLALVGVAEVDVVNILAERNPIVRILDFPELKWDFPEKNLEDVLDVVILRRPYFAA</sequence>
<gene>
    <name evidence="1" type="ORF">FB45DRAFT_1017093</name>
</gene>
<evidence type="ECO:0000313" key="1">
    <source>
        <dbReference type="EMBL" id="KAJ7649616.1"/>
    </source>
</evidence>
<protein>
    <submittedName>
        <fullName evidence="1">Uncharacterized protein</fullName>
    </submittedName>
</protein>
<name>A0AAD7FXX3_9AGAR</name>
<comment type="caution">
    <text evidence="1">The sequence shown here is derived from an EMBL/GenBank/DDBJ whole genome shotgun (WGS) entry which is preliminary data.</text>
</comment>
<dbReference type="EMBL" id="JARKIF010000001">
    <property type="protein sequence ID" value="KAJ7649616.1"/>
    <property type="molecule type" value="Genomic_DNA"/>
</dbReference>
<dbReference type="Proteomes" id="UP001221142">
    <property type="component" value="Unassembled WGS sequence"/>
</dbReference>
<evidence type="ECO:0000313" key="2">
    <source>
        <dbReference type="Proteomes" id="UP001221142"/>
    </source>
</evidence>
<organism evidence="1 2">
    <name type="scientific">Roridomyces roridus</name>
    <dbReference type="NCBI Taxonomy" id="1738132"/>
    <lineage>
        <taxon>Eukaryota</taxon>
        <taxon>Fungi</taxon>
        <taxon>Dikarya</taxon>
        <taxon>Basidiomycota</taxon>
        <taxon>Agaricomycotina</taxon>
        <taxon>Agaricomycetes</taxon>
        <taxon>Agaricomycetidae</taxon>
        <taxon>Agaricales</taxon>
        <taxon>Marasmiineae</taxon>
        <taxon>Mycenaceae</taxon>
        <taxon>Roridomyces</taxon>
    </lineage>
</organism>
<reference evidence="1" key="1">
    <citation type="submission" date="2023-03" db="EMBL/GenBank/DDBJ databases">
        <title>Massive genome expansion in bonnet fungi (Mycena s.s.) driven by repeated elements and novel gene families across ecological guilds.</title>
        <authorList>
            <consortium name="Lawrence Berkeley National Laboratory"/>
            <person name="Harder C.B."/>
            <person name="Miyauchi S."/>
            <person name="Viragh M."/>
            <person name="Kuo A."/>
            <person name="Thoen E."/>
            <person name="Andreopoulos B."/>
            <person name="Lu D."/>
            <person name="Skrede I."/>
            <person name="Drula E."/>
            <person name="Henrissat B."/>
            <person name="Morin E."/>
            <person name="Kohler A."/>
            <person name="Barry K."/>
            <person name="LaButti K."/>
            <person name="Morin E."/>
            <person name="Salamov A."/>
            <person name="Lipzen A."/>
            <person name="Mereny Z."/>
            <person name="Hegedus B."/>
            <person name="Baldrian P."/>
            <person name="Stursova M."/>
            <person name="Weitz H."/>
            <person name="Taylor A."/>
            <person name="Grigoriev I.V."/>
            <person name="Nagy L.G."/>
            <person name="Martin F."/>
            <person name="Kauserud H."/>
        </authorList>
    </citation>
    <scope>NUCLEOTIDE SEQUENCE</scope>
    <source>
        <strain evidence="1">9284</strain>
    </source>
</reference>
<dbReference type="AlphaFoldDB" id="A0AAD7FXX3"/>
<accession>A0AAD7FXX3</accession>
<keyword evidence="2" id="KW-1185">Reference proteome</keyword>